<name>A0ABZ3H1H4_GEOAI</name>
<feature type="domain" description="DNA-directed DNA polymerase family B multifunctional" evidence="8">
    <location>
        <begin position="353"/>
        <end position="436"/>
    </location>
</feature>
<dbReference type="RefSeq" id="WP_193808202.1">
    <property type="nucleotide sequence ID" value="NZ_CP087714.1"/>
</dbReference>
<dbReference type="PANTHER" id="PTHR10322">
    <property type="entry name" value="DNA POLYMERASE CATALYTIC SUBUNIT"/>
    <property type="match status" value="1"/>
</dbReference>
<dbReference type="InterPro" id="IPR043502">
    <property type="entry name" value="DNA/RNA_pol_sf"/>
</dbReference>
<dbReference type="NCBIfam" id="NF004416">
    <property type="entry name" value="PRK05761.1-2"/>
    <property type="match status" value="1"/>
</dbReference>
<dbReference type="GeneID" id="90449465"/>
<dbReference type="EC" id="2.7.7.7" evidence="2"/>
<accession>A0ABZ3H1H4</accession>
<gene>
    <name evidence="9" type="ORF">LPQ35_07210</name>
</gene>
<organism evidence="9 10">
    <name type="scientific">Geoglobus acetivorans</name>
    <dbReference type="NCBI Taxonomy" id="565033"/>
    <lineage>
        <taxon>Archaea</taxon>
        <taxon>Methanobacteriati</taxon>
        <taxon>Methanobacteriota</taxon>
        <taxon>Archaeoglobi</taxon>
        <taxon>Archaeoglobales</taxon>
        <taxon>Archaeoglobaceae</taxon>
        <taxon>Geoglobus</taxon>
    </lineage>
</organism>
<dbReference type="Gene3D" id="3.90.1600.10">
    <property type="entry name" value="Palm domain of DNA polymerase"/>
    <property type="match status" value="1"/>
</dbReference>
<dbReference type="InterPro" id="IPR036397">
    <property type="entry name" value="RNaseH_sf"/>
</dbReference>
<evidence type="ECO:0000313" key="10">
    <source>
        <dbReference type="Proteomes" id="UP001492541"/>
    </source>
</evidence>
<proteinExistence type="inferred from homology"/>
<evidence type="ECO:0000313" key="9">
    <source>
        <dbReference type="EMBL" id="XAT63044.1"/>
    </source>
</evidence>
<dbReference type="Gene3D" id="3.30.420.10">
    <property type="entry name" value="Ribonuclease H-like superfamily/Ribonuclease H"/>
    <property type="match status" value="1"/>
</dbReference>
<dbReference type="SUPFAM" id="SSF56672">
    <property type="entry name" value="DNA/RNA polymerases"/>
    <property type="match status" value="1"/>
</dbReference>
<comment type="catalytic activity">
    <reaction evidence="7">
        <text>DNA(n) + a 2'-deoxyribonucleoside 5'-triphosphate = DNA(n+1) + diphosphate</text>
        <dbReference type="Rhea" id="RHEA:22508"/>
        <dbReference type="Rhea" id="RHEA-COMP:17339"/>
        <dbReference type="Rhea" id="RHEA-COMP:17340"/>
        <dbReference type="ChEBI" id="CHEBI:33019"/>
        <dbReference type="ChEBI" id="CHEBI:61560"/>
        <dbReference type="ChEBI" id="CHEBI:173112"/>
        <dbReference type="EC" id="2.7.7.7"/>
    </reaction>
</comment>
<dbReference type="InterPro" id="IPR006134">
    <property type="entry name" value="DNA-dir_DNA_pol_B_multi_dom"/>
</dbReference>
<feature type="domain" description="DNA-directed DNA polymerase family B multifunctional" evidence="8">
    <location>
        <begin position="304"/>
        <end position="349"/>
    </location>
</feature>
<keyword evidence="4 9" id="KW-0548">Nucleotidyltransferase</keyword>
<dbReference type="SUPFAM" id="SSF53098">
    <property type="entry name" value="Ribonuclease H-like"/>
    <property type="match status" value="1"/>
</dbReference>
<dbReference type="InterPro" id="IPR006172">
    <property type="entry name" value="DNA-dir_DNA_pol_B"/>
</dbReference>
<evidence type="ECO:0000256" key="4">
    <source>
        <dbReference type="ARBA" id="ARBA00022695"/>
    </source>
</evidence>
<dbReference type="Proteomes" id="UP001492541">
    <property type="component" value="Chromosome"/>
</dbReference>
<dbReference type="InterPro" id="IPR042087">
    <property type="entry name" value="DNA_pol_B_thumb"/>
</dbReference>
<comment type="similarity">
    <text evidence="1">Belongs to the DNA polymerase type-B family.</text>
</comment>
<dbReference type="InterPro" id="IPR012337">
    <property type="entry name" value="RNaseH-like_sf"/>
</dbReference>
<evidence type="ECO:0000256" key="2">
    <source>
        <dbReference type="ARBA" id="ARBA00012417"/>
    </source>
</evidence>
<dbReference type="Gene3D" id="1.10.132.60">
    <property type="entry name" value="DNA polymerase family B, C-terminal domain"/>
    <property type="match status" value="1"/>
</dbReference>
<dbReference type="CDD" id="cd05531">
    <property type="entry name" value="POLBc_B2"/>
    <property type="match status" value="1"/>
</dbReference>
<sequence length="645" mass="74450">MLILDVYSARKGVNLWLKGKKARKRYIRHDDSFLIHFPDKHKHSELIEGLETRYRVEETTFRTIFGEKEGYRVFAPKKVARIIETQAPEAEIYNADIRREMEYLATRGLSCLTEPFQDRFDLSIPELKIFECRVGFDDSLNPSRITSIESRQFSVEGREKVIIEEFMSFTDSFDPDVILMENADIAARMMFEKCREYGIDFTLSRGKFRFLKENSYYSYGAVKHRKSALIPEGRILVDTTSFAFREYGLKGILFTSRLTGLSANLTSRFTPGTLISSYEVYEALKRGIAVPFRKRDAEKPRKIEELRKNDKGGLILQPEPGVYENVSQIDFTSMYPAIIVKYNLSPESIGNGRKGFLSTILKPLLELRIQTKRMKKLNPDVAGIDAALKWMLVTCFGYTGFRNAKFGSITVHERITAIGREILLESMRLAEESGTEVIHAMVDSIFVRNSNGSLKERIEKETGLLAEEDRYHWIAFLPKKDGFGAPARYYGLLENGEMKLRGVMARRRDTPEFIRKAQLEMFDLLRKASTIEELAKLENNLNAIYRRYFLAMKYADPEEFFIRKRISRTSYSKNSLEASAVKEMKRAGVKLSPGMEIEYVVVDFSKKIVSVRNPESIDVEYYRKLLEKAYREVEFAVRNALSSPS</sequence>
<keyword evidence="6" id="KW-0238">DNA-binding</keyword>
<evidence type="ECO:0000256" key="7">
    <source>
        <dbReference type="ARBA" id="ARBA00049244"/>
    </source>
</evidence>
<evidence type="ECO:0000256" key="1">
    <source>
        <dbReference type="ARBA" id="ARBA00005755"/>
    </source>
</evidence>
<dbReference type="EMBL" id="CP087714">
    <property type="protein sequence ID" value="XAT63044.1"/>
    <property type="molecule type" value="Genomic_DNA"/>
</dbReference>
<dbReference type="GO" id="GO:0003887">
    <property type="term" value="F:DNA-directed DNA polymerase activity"/>
    <property type="evidence" value="ECO:0007669"/>
    <property type="project" value="UniProtKB-KW"/>
</dbReference>
<dbReference type="InterPro" id="IPR023211">
    <property type="entry name" value="DNA_pol_palm_dom_sf"/>
</dbReference>
<evidence type="ECO:0000256" key="5">
    <source>
        <dbReference type="ARBA" id="ARBA00022932"/>
    </source>
</evidence>
<keyword evidence="5 9" id="KW-0239">DNA-directed DNA polymerase</keyword>
<dbReference type="Pfam" id="PF00136">
    <property type="entry name" value="DNA_pol_B"/>
    <property type="match status" value="2"/>
</dbReference>
<keyword evidence="3 9" id="KW-0808">Transferase</keyword>
<evidence type="ECO:0000256" key="6">
    <source>
        <dbReference type="ARBA" id="ARBA00023125"/>
    </source>
</evidence>
<evidence type="ECO:0000256" key="3">
    <source>
        <dbReference type="ARBA" id="ARBA00022679"/>
    </source>
</evidence>
<protein>
    <recommendedName>
        <fullName evidence="2">DNA-directed DNA polymerase</fullName>
        <ecNumber evidence="2">2.7.7.7</ecNumber>
    </recommendedName>
</protein>
<reference evidence="9 10" key="1">
    <citation type="submission" date="2021-11" db="EMBL/GenBank/DDBJ databases">
        <title>Whole genome of Geoglobus acetivorans.</title>
        <authorList>
            <person name="Liu D."/>
        </authorList>
    </citation>
    <scope>NUCLEOTIDE SEQUENCE [LARGE SCALE GENOMIC DNA]</scope>
    <source>
        <strain evidence="9 10">SBH6</strain>
    </source>
</reference>
<dbReference type="SMART" id="SM00486">
    <property type="entry name" value="POLBc"/>
    <property type="match status" value="1"/>
</dbReference>
<evidence type="ECO:0000259" key="8">
    <source>
        <dbReference type="Pfam" id="PF00136"/>
    </source>
</evidence>
<dbReference type="InterPro" id="IPR050240">
    <property type="entry name" value="DNA_pol_type-B"/>
</dbReference>
<keyword evidence="10" id="KW-1185">Reference proteome</keyword>
<dbReference type="PANTHER" id="PTHR10322:SF23">
    <property type="entry name" value="DNA POLYMERASE DELTA CATALYTIC SUBUNIT"/>
    <property type="match status" value="1"/>
</dbReference>